<dbReference type="RefSeq" id="WP_069796836.1">
    <property type="nucleotide sequence ID" value="NZ_CP034157.1"/>
</dbReference>
<gene>
    <name evidence="3" type="ORF">BHF72_1238</name>
</gene>
<dbReference type="Gene3D" id="1.10.287.110">
    <property type="entry name" value="DnaJ domain"/>
    <property type="match status" value="1"/>
</dbReference>
<evidence type="ECO:0000313" key="3">
    <source>
        <dbReference type="EMBL" id="OEL12265.1"/>
    </source>
</evidence>
<evidence type="ECO:0000256" key="1">
    <source>
        <dbReference type="SAM" id="Phobius"/>
    </source>
</evidence>
<evidence type="ECO:0000259" key="2">
    <source>
        <dbReference type="PROSITE" id="PS50076"/>
    </source>
</evidence>
<keyword evidence="1" id="KW-0472">Membrane</keyword>
<dbReference type="InterPro" id="IPR036869">
    <property type="entry name" value="J_dom_sf"/>
</dbReference>
<dbReference type="KEGG" id="cnr:EB819_03685"/>
<dbReference type="InterPro" id="IPR001623">
    <property type="entry name" value="DnaJ_domain"/>
</dbReference>
<evidence type="ECO:0000313" key="4">
    <source>
        <dbReference type="Proteomes" id="UP000095601"/>
    </source>
</evidence>
<dbReference type="SUPFAM" id="SSF46565">
    <property type="entry name" value="Chaperone J-domain"/>
    <property type="match status" value="1"/>
</dbReference>
<dbReference type="PATRIC" id="fig|237258.4.peg.1191"/>
<name>A0A1E5UHM3_9FLAO</name>
<feature type="transmembrane region" description="Helical" evidence="1">
    <location>
        <begin position="193"/>
        <end position="211"/>
    </location>
</feature>
<dbReference type="SMART" id="SM00271">
    <property type="entry name" value="DnaJ"/>
    <property type="match status" value="1"/>
</dbReference>
<dbReference type="AlphaFoldDB" id="A0A1E5UHM3"/>
<keyword evidence="1" id="KW-0812">Transmembrane</keyword>
<reference evidence="3 4" key="1">
    <citation type="submission" date="2016-09" db="EMBL/GenBank/DDBJ databases">
        <authorList>
            <person name="Capua I."/>
            <person name="De Benedictis P."/>
            <person name="Joannis T."/>
            <person name="Lombin L.H."/>
            <person name="Cattoli G."/>
        </authorList>
    </citation>
    <scope>NUCLEOTIDE SEQUENCE [LARGE SCALE GENOMIC DNA]</scope>
    <source>
        <strain evidence="3 4">NRS-1</strain>
    </source>
</reference>
<comment type="caution">
    <text evidence="3">The sequence shown here is derived from an EMBL/GenBank/DDBJ whole genome shotgun (WGS) entry which is preliminary data.</text>
</comment>
<dbReference type="CDD" id="cd06257">
    <property type="entry name" value="DnaJ"/>
    <property type="match status" value="1"/>
</dbReference>
<dbReference type="OrthoDB" id="9779622at2"/>
<organism evidence="3 4">
    <name type="scientific">Cloacibacterium normanense</name>
    <dbReference type="NCBI Taxonomy" id="237258"/>
    <lineage>
        <taxon>Bacteria</taxon>
        <taxon>Pseudomonadati</taxon>
        <taxon>Bacteroidota</taxon>
        <taxon>Flavobacteriia</taxon>
        <taxon>Flavobacteriales</taxon>
        <taxon>Weeksellaceae</taxon>
    </lineage>
</organism>
<dbReference type="PROSITE" id="PS00636">
    <property type="entry name" value="DNAJ_1"/>
    <property type="match status" value="1"/>
</dbReference>
<accession>A0A1E5UHM3</accession>
<keyword evidence="1" id="KW-1133">Transmembrane helix</keyword>
<dbReference type="EMBL" id="MKGI01000009">
    <property type="protein sequence ID" value="OEL12265.1"/>
    <property type="molecule type" value="Genomic_DNA"/>
</dbReference>
<feature type="domain" description="J" evidence="2">
    <location>
        <begin position="3"/>
        <end position="68"/>
    </location>
</feature>
<dbReference type="Proteomes" id="UP000095601">
    <property type="component" value="Unassembled WGS sequence"/>
</dbReference>
<dbReference type="PROSITE" id="PS50076">
    <property type="entry name" value="DNAJ_2"/>
    <property type="match status" value="1"/>
</dbReference>
<dbReference type="InterPro" id="IPR018253">
    <property type="entry name" value="DnaJ_domain_CS"/>
</dbReference>
<keyword evidence="4" id="KW-1185">Reference proteome</keyword>
<dbReference type="InterPro" id="IPR050817">
    <property type="entry name" value="DjlA_DnaK_co-chaperone"/>
</dbReference>
<dbReference type="PANTHER" id="PTHR24074">
    <property type="entry name" value="CO-CHAPERONE PROTEIN DJLA"/>
    <property type="match status" value="1"/>
</dbReference>
<sequence>MKDYYYFLGIKPNASSEDIKKAYRKLSLKYHPDKNENDEFFTDRFREIKEAYETLMDEDSRKVYDQRFGSFQRSQKSMLPPKIKNFHADKIRAQKGDEITIHWQTYDADLVKITPFGLEKSQGDRKFRIKEFDKEGKFQIILHATNTLLHKTVVQGITITEVSGEIKTSIKEDVPAQNSTSVPQKKEEVNARFYYKLLAIILLAIALYLVFLQ</sequence>
<dbReference type="PRINTS" id="PR00625">
    <property type="entry name" value="JDOMAIN"/>
</dbReference>
<protein>
    <submittedName>
        <fullName evidence="3">DnaJ domain protein</fullName>
    </submittedName>
</protein>
<dbReference type="Pfam" id="PF00226">
    <property type="entry name" value="DnaJ"/>
    <property type="match status" value="1"/>
</dbReference>
<dbReference type="STRING" id="237258.SAMN04489756_11170"/>
<proteinExistence type="predicted"/>